<organism evidence="8 9">
    <name type="scientific">Clostridium niameyense</name>
    <dbReference type="NCBI Taxonomy" id="1622073"/>
    <lineage>
        <taxon>Bacteria</taxon>
        <taxon>Bacillati</taxon>
        <taxon>Bacillota</taxon>
        <taxon>Clostridia</taxon>
        <taxon>Eubacteriales</taxon>
        <taxon>Clostridiaceae</taxon>
        <taxon>Clostridium</taxon>
    </lineage>
</organism>
<evidence type="ECO:0000256" key="6">
    <source>
        <dbReference type="HAMAP-Rule" id="MF_00867"/>
    </source>
</evidence>
<protein>
    <recommendedName>
        <fullName evidence="6">RNA-binding protein KhpB</fullName>
    </recommendedName>
    <alternativeName>
        <fullName evidence="6">RNA-binding protein EloR</fullName>
    </alternativeName>
</protein>
<reference evidence="8 9" key="1">
    <citation type="submission" date="2019-04" db="EMBL/GenBank/DDBJ databases">
        <title>Genome sequencing of Clostridium botulinum Groups I-IV and Clostridium butyricum.</title>
        <authorList>
            <person name="Brunt J."/>
            <person name="Van Vliet A.H.M."/>
            <person name="Stringer S.C."/>
            <person name="Carter A.T."/>
            <person name="Peck M.W."/>
        </authorList>
    </citation>
    <scope>NUCLEOTIDE SEQUENCE [LARGE SCALE GENOMIC DNA]</scope>
    <source>
        <strain evidence="8 9">IFR 18/094</strain>
    </source>
</reference>
<accession>A0A6M0RDZ3</accession>
<dbReference type="Gene3D" id="3.30.30.80">
    <property type="entry name" value="probable RNA-binding protein from clostridium symbiosum atcc 14940"/>
    <property type="match status" value="1"/>
</dbReference>
<dbReference type="NCBIfam" id="NF041568">
    <property type="entry name" value="Jag_EloR"/>
    <property type="match status" value="1"/>
</dbReference>
<dbReference type="Gene3D" id="3.30.300.20">
    <property type="match status" value="1"/>
</dbReference>
<dbReference type="InterPro" id="IPR039247">
    <property type="entry name" value="KhpB"/>
</dbReference>
<dbReference type="InterPro" id="IPR032782">
    <property type="entry name" value="KhpB_N"/>
</dbReference>
<dbReference type="InterPro" id="IPR038247">
    <property type="entry name" value="Jag_N_dom_sf"/>
</dbReference>
<dbReference type="PROSITE" id="PS51061">
    <property type="entry name" value="R3H"/>
    <property type="match status" value="1"/>
</dbReference>
<dbReference type="GO" id="GO:0008360">
    <property type="term" value="P:regulation of cell shape"/>
    <property type="evidence" value="ECO:0007669"/>
    <property type="project" value="UniProtKB-KW"/>
</dbReference>
<keyword evidence="1 6" id="KW-0963">Cytoplasm</keyword>
<dbReference type="Gene3D" id="3.30.1370.50">
    <property type="entry name" value="R3H-like domain"/>
    <property type="match status" value="1"/>
</dbReference>
<dbReference type="EMBL" id="SXDP01000014">
    <property type="protein sequence ID" value="NEZ47859.1"/>
    <property type="molecule type" value="Genomic_DNA"/>
</dbReference>
<comment type="domain">
    <text evidence="6">Has an N-terminal Jag-N domain and 2 RNA-binding domains (KH and R3H).</text>
</comment>
<evidence type="ECO:0000256" key="1">
    <source>
        <dbReference type="ARBA" id="ARBA00022490"/>
    </source>
</evidence>
<evidence type="ECO:0000259" key="7">
    <source>
        <dbReference type="PROSITE" id="PS51061"/>
    </source>
</evidence>
<dbReference type="Proteomes" id="UP000473885">
    <property type="component" value="Unassembled WGS sequence"/>
</dbReference>
<dbReference type="CDD" id="cd02644">
    <property type="entry name" value="R3H_jag"/>
    <property type="match status" value="1"/>
</dbReference>
<dbReference type="AlphaFoldDB" id="A0A6M0RDZ3"/>
<dbReference type="GO" id="GO:0071555">
    <property type="term" value="P:cell wall organization"/>
    <property type="evidence" value="ECO:0007669"/>
    <property type="project" value="UniProtKB-KW"/>
</dbReference>
<dbReference type="InterPro" id="IPR034079">
    <property type="entry name" value="R3H_KhpB"/>
</dbReference>
<dbReference type="SMART" id="SM01245">
    <property type="entry name" value="Jag_N"/>
    <property type="match status" value="1"/>
</dbReference>
<dbReference type="Pfam" id="PF14804">
    <property type="entry name" value="Jag_N"/>
    <property type="match status" value="1"/>
</dbReference>
<comment type="caution">
    <text evidence="8">The sequence shown here is derived from an EMBL/GenBank/DDBJ whole genome shotgun (WGS) entry which is preliminary data.</text>
</comment>
<dbReference type="PANTHER" id="PTHR35800">
    <property type="entry name" value="PROTEIN JAG"/>
    <property type="match status" value="1"/>
</dbReference>
<comment type="subunit">
    <text evidence="6">Forms a complex with KhpA.</text>
</comment>
<dbReference type="GO" id="GO:0003723">
    <property type="term" value="F:RNA binding"/>
    <property type="evidence" value="ECO:0007669"/>
    <property type="project" value="UniProtKB-UniRule"/>
</dbReference>
<evidence type="ECO:0000313" key="9">
    <source>
        <dbReference type="Proteomes" id="UP000473885"/>
    </source>
</evidence>
<dbReference type="InterPro" id="IPR036867">
    <property type="entry name" value="R3H_dom_sf"/>
</dbReference>
<dbReference type="CDD" id="cd02414">
    <property type="entry name" value="KH-II_Jag"/>
    <property type="match status" value="1"/>
</dbReference>
<feature type="region of interest" description="Jag_N domain" evidence="6">
    <location>
        <begin position="5"/>
        <end position="55"/>
    </location>
</feature>
<evidence type="ECO:0000256" key="2">
    <source>
        <dbReference type="ARBA" id="ARBA00022884"/>
    </source>
</evidence>
<sequence length="208" mass="24147">MKVIESTGKNIEEAIDNALRELNTSREKIEVNIIDEGSKGFLNLIGVRPAKVNVKLKKDYIKEARDFLKNVLYNMNIKAEIDIKEEKDIIKINLCGKDMGIIIGYRGETLDALQYLVSLVVNKDHDCDYKRVVLDTENYREKREQTLKRLARRLSEKVKSTGKLVKLEPMNPYERRIIHSELQNDFCIETYSEGDEPFRKVVIDLKKA</sequence>
<dbReference type="Pfam" id="PF13083">
    <property type="entry name" value="KH_KhpA-B"/>
    <property type="match status" value="1"/>
</dbReference>
<comment type="function">
    <text evidence="6">A probable RNA chaperone. Forms a complex with KhpA which binds to cellular RNA and controls its expression. Plays a role in peptidoglycan (PG) homeostasis and cell length regulation.</text>
</comment>
<gene>
    <name evidence="6" type="primary">khpB</name>
    <name evidence="6" type="synonym">eloR</name>
    <name evidence="8" type="ORF">FDF74_11770</name>
</gene>
<keyword evidence="5 6" id="KW-0961">Cell wall biogenesis/degradation</keyword>
<keyword evidence="9" id="KW-1185">Reference proteome</keyword>
<comment type="subcellular location">
    <subcellularLocation>
        <location evidence="6">Cytoplasm</location>
    </subcellularLocation>
</comment>
<dbReference type="InterPro" id="IPR038008">
    <property type="entry name" value="Jag_KH"/>
</dbReference>
<dbReference type="HAMAP" id="MF_00867">
    <property type="entry name" value="KhpB"/>
    <property type="match status" value="1"/>
</dbReference>
<keyword evidence="4 6" id="KW-0143">Chaperone</keyword>
<evidence type="ECO:0000256" key="5">
    <source>
        <dbReference type="ARBA" id="ARBA00023316"/>
    </source>
</evidence>
<evidence type="ECO:0000256" key="4">
    <source>
        <dbReference type="ARBA" id="ARBA00023186"/>
    </source>
</evidence>
<dbReference type="InterPro" id="IPR015946">
    <property type="entry name" value="KH_dom-like_a/b"/>
</dbReference>
<dbReference type="GO" id="GO:0005737">
    <property type="term" value="C:cytoplasm"/>
    <property type="evidence" value="ECO:0007669"/>
    <property type="project" value="UniProtKB-SubCell"/>
</dbReference>
<dbReference type="GO" id="GO:0009252">
    <property type="term" value="P:peptidoglycan biosynthetic process"/>
    <property type="evidence" value="ECO:0007669"/>
    <property type="project" value="UniProtKB-UniRule"/>
</dbReference>
<evidence type="ECO:0000256" key="3">
    <source>
        <dbReference type="ARBA" id="ARBA00022960"/>
    </source>
</evidence>
<comment type="similarity">
    <text evidence="6">Belongs to the KhpB RNA-binding protein family.</text>
</comment>
<keyword evidence="2 6" id="KW-0694">RNA-binding</keyword>
<dbReference type="RefSeq" id="WP_163249750.1">
    <property type="nucleotide sequence ID" value="NZ_SXDP01000014.1"/>
</dbReference>
<dbReference type="SMART" id="SM00393">
    <property type="entry name" value="R3H"/>
    <property type="match status" value="1"/>
</dbReference>
<evidence type="ECO:0000313" key="8">
    <source>
        <dbReference type="EMBL" id="NEZ47859.1"/>
    </source>
</evidence>
<feature type="domain" description="R3H" evidence="7">
    <location>
        <begin position="141"/>
        <end position="207"/>
    </location>
</feature>
<dbReference type="InterPro" id="IPR001374">
    <property type="entry name" value="R3H_dom"/>
</dbReference>
<dbReference type="Pfam" id="PF01424">
    <property type="entry name" value="R3H"/>
    <property type="match status" value="1"/>
</dbReference>
<name>A0A6M0RDZ3_9CLOT</name>
<keyword evidence="3 6" id="KW-0133">Cell shape</keyword>
<proteinExistence type="inferred from homology"/>
<dbReference type="SUPFAM" id="SSF82708">
    <property type="entry name" value="R3H domain"/>
    <property type="match status" value="1"/>
</dbReference>
<dbReference type="PANTHER" id="PTHR35800:SF1">
    <property type="entry name" value="RNA-BINDING PROTEIN KHPB"/>
    <property type="match status" value="1"/>
</dbReference>